<dbReference type="InterPro" id="IPR032675">
    <property type="entry name" value="LRR_dom_sf"/>
</dbReference>
<dbReference type="Proteomes" id="UP001207654">
    <property type="component" value="Unassembled WGS sequence"/>
</dbReference>
<dbReference type="PANTHER" id="PTHR24113:SF12">
    <property type="entry name" value="RAN GTPASE-ACTIVATING PROTEIN 1"/>
    <property type="match status" value="1"/>
</dbReference>
<dbReference type="EMBL" id="JAPNKA010000001">
    <property type="protein sequence ID" value="MCY1080187.1"/>
    <property type="molecule type" value="Genomic_DNA"/>
</dbReference>
<evidence type="ECO:0000256" key="2">
    <source>
        <dbReference type="ARBA" id="ARBA00022614"/>
    </source>
</evidence>
<dbReference type="Pfam" id="PF13516">
    <property type="entry name" value="LRR_6"/>
    <property type="match status" value="2"/>
</dbReference>
<dbReference type="SUPFAM" id="SSF52047">
    <property type="entry name" value="RNI-like"/>
    <property type="match status" value="1"/>
</dbReference>
<dbReference type="InterPro" id="IPR001611">
    <property type="entry name" value="Leu-rich_rpt"/>
</dbReference>
<evidence type="ECO:0000313" key="5">
    <source>
        <dbReference type="Proteomes" id="UP001207654"/>
    </source>
</evidence>
<name>A0ABT4AES9_9BACT</name>
<accession>A0ABT4AES9</accession>
<sequence length="327" mass="35282">MSPLRELLARVAAHPNEMEARLACAESLREKDAPRAELIRAQVALTGRGMDPARRLTLRKRVDALLREHGKAWLGGLKALGASGFELSRGFVEEVSLSEKSLAEHGETLLALEPIHRLRLEVGDGTGLAKAMAQPWFEQIRWLKLTGDEPADEAVRALATAAHAGRLEGLALSNVDPEGVAALAESAVLTSLRWLSLTGNDGSGDEFAEALAESRFSLERLYLSGTGISEEGIAALAGSERLGSLELLALNRNDLGDEVAEVLAGSEVLVNLQRLELARNELSEEGALAFRLKKALPKLRLLDLRDMGLSARELAPLLKRLGKGVYL</sequence>
<evidence type="ECO:0000313" key="4">
    <source>
        <dbReference type="EMBL" id="MCY1080187.1"/>
    </source>
</evidence>
<proteinExistence type="predicted"/>
<dbReference type="RefSeq" id="WP_267538861.1">
    <property type="nucleotide sequence ID" value="NZ_JAPNKA010000001.1"/>
</dbReference>
<evidence type="ECO:0000256" key="1">
    <source>
        <dbReference type="ARBA" id="ARBA00022468"/>
    </source>
</evidence>
<organism evidence="4 5">
    <name type="scientific">Archangium lansingense</name>
    <dbReference type="NCBI Taxonomy" id="2995310"/>
    <lineage>
        <taxon>Bacteria</taxon>
        <taxon>Pseudomonadati</taxon>
        <taxon>Myxococcota</taxon>
        <taxon>Myxococcia</taxon>
        <taxon>Myxococcales</taxon>
        <taxon>Cystobacterineae</taxon>
        <taxon>Archangiaceae</taxon>
        <taxon>Archangium</taxon>
    </lineage>
</organism>
<keyword evidence="2" id="KW-0433">Leucine-rich repeat</keyword>
<protein>
    <submittedName>
        <fullName evidence="4">TIGR02996 domain-containing protein</fullName>
    </submittedName>
</protein>
<dbReference type="NCBIfam" id="TIGR02996">
    <property type="entry name" value="rpt_mate_G_obs"/>
    <property type="match status" value="1"/>
</dbReference>
<keyword evidence="5" id="KW-1185">Reference proteome</keyword>
<dbReference type="InterPro" id="IPR027038">
    <property type="entry name" value="RanGap"/>
</dbReference>
<dbReference type="PANTHER" id="PTHR24113">
    <property type="entry name" value="RAN GTPASE-ACTIVATING PROTEIN 1"/>
    <property type="match status" value="1"/>
</dbReference>
<reference evidence="4 5" key="1">
    <citation type="submission" date="2022-11" db="EMBL/GenBank/DDBJ databases">
        <title>Minimal conservation of predation-associated metabolite biosynthetic gene clusters underscores biosynthetic potential of Myxococcota including descriptions for ten novel species: Archangium lansinium sp. nov., Myxococcus landrumus sp. nov., Nannocystis bai.</title>
        <authorList>
            <person name="Ahearne A."/>
            <person name="Stevens C."/>
            <person name="Phillips K."/>
        </authorList>
    </citation>
    <scope>NUCLEOTIDE SEQUENCE [LARGE SCALE GENOMIC DNA]</scope>
    <source>
        <strain evidence="4 5">MIWBW</strain>
    </source>
</reference>
<keyword evidence="3" id="KW-0677">Repeat</keyword>
<dbReference type="InterPro" id="IPR014338">
    <property type="entry name" value="CHP02996_rpt-companion-dom"/>
</dbReference>
<evidence type="ECO:0000256" key="3">
    <source>
        <dbReference type="ARBA" id="ARBA00022737"/>
    </source>
</evidence>
<gene>
    <name evidence="4" type="ORF">OV287_37620</name>
</gene>
<dbReference type="Gene3D" id="3.80.10.10">
    <property type="entry name" value="Ribonuclease Inhibitor"/>
    <property type="match status" value="1"/>
</dbReference>
<keyword evidence="1" id="KW-0343">GTPase activation</keyword>
<comment type="caution">
    <text evidence="4">The sequence shown here is derived from an EMBL/GenBank/DDBJ whole genome shotgun (WGS) entry which is preliminary data.</text>
</comment>